<accession>A0A3G8XJN2</accession>
<reference evidence="2" key="1">
    <citation type="submission" date="2018-11" db="EMBL/GenBank/DDBJ databases">
        <title>Proposal to divide the Flavobacteriaceae and reorganize its genera based on Amino Acid Identity values calculated from whole genome sequences.</title>
        <authorList>
            <person name="Nicholson A.C."/>
            <person name="Gulvik C.A."/>
            <person name="Whitney A.M."/>
            <person name="Humrighouse B.W."/>
            <person name="Bell M."/>
            <person name="Holmes B."/>
            <person name="Steigerwalt A.G."/>
            <person name="Villarma A."/>
            <person name="Sheth M."/>
            <person name="Batra D."/>
            <person name="Pryor J."/>
            <person name="Bernardet J.-F."/>
            <person name="Hugo C."/>
            <person name="Kampfer P."/>
            <person name="Newman J.D."/>
            <person name="McQuiston J.R."/>
        </authorList>
    </citation>
    <scope>NUCLEOTIDE SEQUENCE [LARGE SCALE GENOMIC DNA]</scope>
    <source>
        <strain evidence="2">G0081</strain>
    </source>
</reference>
<keyword evidence="2" id="KW-1185">Reference proteome</keyword>
<organism evidence="1 2">
    <name type="scientific">Kaistella carnis</name>
    <dbReference type="NCBI Taxonomy" id="1241979"/>
    <lineage>
        <taxon>Bacteria</taxon>
        <taxon>Pseudomonadati</taxon>
        <taxon>Bacteroidota</taxon>
        <taxon>Flavobacteriia</taxon>
        <taxon>Flavobacteriales</taxon>
        <taxon>Weeksellaceae</taxon>
        <taxon>Chryseobacterium group</taxon>
        <taxon>Kaistella</taxon>
    </lineage>
</organism>
<proteinExistence type="predicted"/>
<dbReference type="RefSeq" id="WP_125023402.1">
    <property type="nucleotide sequence ID" value="NZ_CP034159.1"/>
</dbReference>
<evidence type="ECO:0000313" key="2">
    <source>
        <dbReference type="Proteomes" id="UP000270185"/>
    </source>
</evidence>
<dbReference type="Proteomes" id="UP000270185">
    <property type="component" value="Chromosome"/>
</dbReference>
<dbReference type="AlphaFoldDB" id="A0A3G8XJN2"/>
<dbReference type="EMBL" id="CP034159">
    <property type="protein sequence ID" value="AZI32673.1"/>
    <property type="molecule type" value="Genomic_DNA"/>
</dbReference>
<sequence length="118" mass="13649">MLRNKQIQKFLATLSASVYLFVALFSQNFHEHGSGEVFKDFHFQKTEKTFSTSSTIANYSDCLSCHILHDSKYVNLQEFFFSALSESYFQVEIFTDQQSVVQQTIYGFHLRGPPALFI</sequence>
<protein>
    <submittedName>
        <fullName evidence="1">Uncharacterized protein</fullName>
    </submittedName>
</protein>
<dbReference type="KEGG" id="ccas:EIB73_05450"/>
<dbReference type="OrthoDB" id="1259050at2"/>
<gene>
    <name evidence="1" type="ORF">EIB73_05450</name>
</gene>
<evidence type="ECO:0000313" key="1">
    <source>
        <dbReference type="EMBL" id="AZI32673.1"/>
    </source>
</evidence>
<name>A0A3G8XJN2_9FLAO</name>